<dbReference type="GO" id="GO:0050518">
    <property type="term" value="F:2-C-methyl-D-erythritol 4-phosphate cytidylyltransferase activity"/>
    <property type="evidence" value="ECO:0007669"/>
    <property type="project" value="UniProtKB-EC"/>
</dbReference>
<dbReference type="InterPro" id="IPR029044">
    <property type="entry name" value="Nucleotide-diphossugar_trans"/>
</dbReference>
<dbReference type="PANTHER" id="PTHR43015">
    <property type="entry name" value="D-RIBITOL-5-PHOSPHATE CYTIDYLYLTRANSFERASE"/>
    <property type="match status" value="1"/>
</dbReference>
<organism evidence="3 4">
    <name type="scientific">Bifidobacterium pullorum</name>
    <dbReference type="NCBI Taxonomy" id="78448"/>
    <lineage>
        <taxon>Bacteria</taxon>
        <taxon>Bacillati</taxon>
        <taxon>Actinomycetota</taxon>
        <taxon>Actinomycetes</taxon>
        <taxon>Bifidobacteriales</taxon>
        <taxon>Bifidobacteriaceae</taxon>
        <taxon>Bifidobacterium</taxon>
    </lineage>
</organism>
<name>A0A7V8HPY2_9BIFI</name>
<evidence type="ECO:0000256" key="1">
    <source>
        <dbReference type="ARBA" id="ARBA00022679"/>
    </source>
</evidence>
<comment type="caution">
    <text evidence="3">The sequence shown here is derived from an EMBL/GenBank/DDBJ whole genome shotgun (WGS) entry which is preliminary data.</text>
</comment>
<sequence>MYARQEGECMDTNARVGRNIAIIVAGGSGSRMRQDIPKQFINVLDKPVLIYTLESFQRHPLIDDILIVCIQGWESMVRAYARQFDIDKLRWIVPGGLTVQESIRNGVEYLNTEAAPDDVIIIHDGIRPLIDSDVLTDVIRVCRKKGNAVTSMPYNEQIFVVSADDSESTTAFIPRETIRRVSTPQAYRYADLLDAYRQAFAEGVGISGSSYTNTMMVELGKILYFAKGSDRNIKLTTKADLELFKAYLESDEDEWLK</sequence>
<dbReference type="Pfam" id="PF01128">
    <property type="entry name" value="IspD"/>
    <property type="match status" value="1"/>
</dbReference>
<keyword evidence="1 3" id="KW-0808">Transferase</keyword>
<dbReference type="EC" id="2.7.7.60" evidence="3"/>
<dbReference type="CDD" id="cd02516">
    <property type="entry name" value="CDP-ME_synthetase"/>
    <property type="match status" value="1"/>
</dbReference>
<dbReference type="SUPFAM" id="SSF53448">
    <property type="entry name" value="Nucleotide-diphospho-sugar transferases"/>
    <property type="match status" value="1"/>
</dbReference>
<accession>A0A7V8HPY2</accession>
<evidence type="ECO:0000313" key="3">
    <source>
        <dbReference type="EMBL" id="KFI82575.1"/>
    </source>
</evidence>
<keyword evidence="2 3" id="KW-0548">Nucleotidyltransferase</keyword>
<dbReference type="AlphaFoldDB" id="A0A7V8HPY2"/>
<evidence type="ECO:0000256" key="2">
    <source>
        <dbReference type="ARBA" id="ARBA00022695"/>
    </source>
</evidence>
<protein>
    <submittedName>
        <fullName evidence="3">2-C-methyl-D-erythritol 4-phosphate cytidylyltransferase</fullName>
        <ecNumber evidence="3">2.7.7.60</ecNumber>
    </submittedName>
</protein>
<proteinExistence type="predicted"/>
<dbReference type="Proteomes" id="UP000029109">
    <property type="component" value="Unassembled WGS sequence"/>
</dbReference>
<dbReference type="InterPro" id="IPR034683">
    <property type="entry name" value="IspD/TarI"/>
</dbReference>
<dbReference type="EMBL" id="JGZJ01000008">
    <property type="protein sequence ID" value="KFI82575.1"/>
    <property type="molecule type" value="Genomic_DNA"/>
</dbReference>
<dbReference type="Gene3D" id="3.90.550.10">
    <property type="entry name" value="Spore Coat Polysaccharide Biosynthesis Protein SpsA, Chain A"/>
    <property type="match status" value="1"/>
</dbReference>
<dbReference type="GO" id="GO:0005829">
    <property type="term" value="C:cytosol"/>
    <property type="evidence" value="ECO:0007669"/>
    <property type="project" value="TreeGrafter"/>
</dbReference>
<gene>
    <name evidence="3" type="ORF">BPULL_2161</name>
</gene>
<evidence type="ECO:0000313" key="4">
    <source>
        <dbReference type="Proteomes" id="UP000029109"/>
    </source>
</evidence>
<dbReference type="PANTHER" id="PTHR43015:SF1">
    <property type="entry name" value="D-RIBITOL-5-PHOSPHATE CYTIDYLYLTRANSFERASE"/>
    <property type="match status" value="1"/>
</dbReference>
<reference evidence="3 4" key="1">
    <citation type="submission" date="2014-03" db="EMBL/GenBank/DDBJ databases">
        <title>Genomics of Bifidobacteria.</title>
        <authorList>
            <person name="Ventura M."/>
            <person name="Milani C."/>
            <person name="Lugli G.A."/>
        </authorList>
    </citation>
    <scope>NUCLEOTIDE SEQUENCE [LARGE SCALE GENOMIC DNA]</scope>
    <source>
        <strain evidence="3 4">LMG 21816</strain>
    </source>
</reference>